<dbReference type="InterPro" id="IPR029753">
    <property type="entry name" value="D-isomer_DH_CS"/>
</dbReference>
<dbReference type="SUPFAM" id="SSF52283">
    <property type="entry name" value="Formate/glycerate dehydrogenase catalytic domain-like"/>
    <property type="match status" value="1"/>
</dbReference>
<dbReference type="InterPro" id="IPR006140">
    <property type="entry name" value="D-isomer_DH_NAD-bd"/>
</dbReference>
<dbReference type="PROSITE" id="PS00671">
    <property type="entry name" value="D_2_HYDROXYACID_DH_3"/>
    <property type="match status" value="1"/>
</dbReference>
<proteinExistence type="inferred from homology"/>
<dbReference type="Pfam" id="PF00389">
    <property type="entry name" value="2-Hacid_dh"/>
    <property type="match status" value="1"/>
</dbReference>
<dbReference type="GO" id="GO:0051287">
    <property type="term" value="F:NAD binding"/>
    <property type="evidence" value="ECO:0007669"/>
    <property type="project" value="InterPro"/>
</dbReference>
<dbReference type="Pfam" id="PF02826">
    <property type="entry name" value="2-Hacid_dh_C"/>
    <property type="match status" value="1"/>
</dbReference>
<sequence length="316" mass="34726">MTHKIVFLDRKSLIASLRTPSFVHEWIDYDQTQASEMAERIHDASVIISNKVKLPGEMLTQAPNVKMIAAAATGTDNIDLAYCKANGIIVSNIRNYAVHAVPEHAFMMMLALRRNLLGWQQDVRAGLWQQADQFCLFTRPVNDLFGSTLGLVGYGSLGHGMQKLAEAFGMRVLIAEHKQATETREGYTAFDGVLCEADVISLHTPLTPETRHMIAAREFGLMKSTAILINTARGNLVDEVTLVEALKSQRIAGAGFDVLSVEPPNAGNPLLDLDLPNFILTPHVSWSSREAMQFLADQLVDNIEAFVAGRPSNVVT</sequence>
<evidence type="ECO:0000256" key="4">
    <source>
        <dbReference type="RuleBase" id="RU003719"/>
    </source>
</evidence>
<evidence type="ECO:0000259" key="5">
    <source>
        <dbReference type="Pfam" id="PF00389"/>
    </source>
</evidence>
<evidence type="ECO:0000259" key="6">
    <source>
        <dbReference type="Pfam" id="PF02826"/>
    </source>
</evidence>
<dbReference type="SUPFAM" id="SSF51735">
    <property type="entry name" value="NAD(P)-binding Rossmann-fold domains"/>
    <property type="match status" value="1"/>
</dbReference>
<dbReference type="PANTHER" id="PTHR43761">
    <property type="entry name" value="D-ISOMER SPECIFIC 2-HYDROXYACID DEHYDROGENASE FAMILY PROTEIN (AFU_ORTHOLOGUE AFUA_1G13630)"/>
    <property type="match status" value="1"/>
</dbReference>
<keyword evidence="3" id="KW-0520">NAD</keyword>
<feature type="domain" description="D-isomer specific 2-hydroxyacid dehydrogenase catalytic" evidence="5">
    <location>
        <begin position="29"/>
        <end position="315"/>
    </location>
</feature>
<dbReference type="OrthoDB" id="9805416at2"/>
<dbReference type="GO" id="GO:0008465">
    <property type="term" value="F:hydroxypyruvate reductase (NADH) activity"/>
    <property type="evidence" value="ECO:0007669"/>
    <property type="project" value="UniProtKB-EC"/>
</dbReference>
<protein>
    <submittedName>
        <fullName evidence="7">Glycerate dehydrogenase</fullName>
        <ecNumber evidence="7">1.1.1.29</ecNumber>
    </submittedName>
</protein>
<evidence type="ECO:0000256" key="3">
    <source>
        <dbReference type="ARBA" id="ARBA00023027"/>
    </source>
</evidence>
<dbReference type="PANTHER" id="PTHR43761:SF1">
    <property type="entry name" value="D-ISOMER SPECIFIC 2-HYDROXYACID DEHYDROGENASE CATALYTIC DOMAIN-CONTAINING PROTEIN-RELATED"/>
    <property type="match status" value="1"/>
</dbReference>
<gene>
    <name evidence="7" type="ORF">ABW22_10550</name>
</gene>
<dbReference type="RefSeq" id="WP_059756023.1">
    <property type="nucleotide sequence ID" value="NZ_LDUG01000025.1"/>
</dbReference>
<dbReference type="Proteomes" id="UP000064243">
    <property type="component" value="Unassembled WGS sequence"/>
</dbReference>
<organism evidence="7 8">
    <name type="scientific">Thiobacillus denitrificans</name>
    <dbReference type="NCBI Taxonomy" id="36861"/>
    <lineage>
        <taxon>Bacteria</taxon>
        <taxon>Pseudomonadati</taxon>
        <taxon>Pseudomonadota</taxon>
        <taxon>Betaproteobacteria</taxon>
        <taxon>Nitrosomonadales</taxon>
        <taxon>Thiobacillaceae</taxon>
        <taxon>Thiobacillus</taxon>
    </lineage>
</organism>
<comment type="similarity">
    <text evidence="1 4">Belongs to the D-isomer specific 2-hydroxyacid dehydrogenase family.</text>
</comment>
<dbReference type="PATRIC" id="fig|36861.3.peg.1776"/>
<dbReference type="InterPro" id="IPR050418">
    <property type="entry name" value="D-iso_2-hydroxyacid_DH_PdxB"/>
</dbReference>
<feature type="domain" description="D-isomer specific 2-hydroxyacid dehydrogenase NAD-binding" evidence="6">
    <location>
        <begin position="106"/>
        <end position="285"/>
    </location>
</feature>
<keyword evidence="8" id="KW-1185">Reference proteome</keyword>
<name>A0A106BNB2_THIDE</name>
<evidence type="ECO:0000256" key="2">
    <source>
        <dbReference type="ARBA" id="ARBA00023002"/>
    </source>
</evidence>
<dbReference type="EC" id="1.1.1.29" evidence="7"/>
<evidence type="ECO:0000313" key="8">
    <source>
        <dbReference type="Proteomes" id="UP000064243"/>
    </source>
</evidence>
<evidence type="ECO:0000313" key="7">
    <source>
        <dbReference type="EMBL" id="KVW95585.1"/>
    </source>
</evidence>
<dbReference type="InterPro" id="IPR006139">
    <property type="entry name" value="D-isomer_2_OHA_DH_cat_dom"/>
</dbReference>
<dbReference type="InterPro" id="IPR036291">
    <property type="entry name" value="NAD(P)-bd_dom_sf"/>
</dbReference>
<evidence type="ECO:0000256" key="1">
    <source>
        <dbReference type="ARBA" id="ARBA00005854"/>
    </source>
</evidence>
<reference evidence="7 8" key="1">
    <citation type="journal article" date="2015" name="Appl. Environ. Microbiol.">
        <title>Aerobic and Anaerobic Thiosulfate Oxidation by a Cold-Adapted, Subglacial Chemoautotroph.</title>
        <authorList>
            <person name="Harrold Z.R."/>
            <person name="Skidmore M.L."/>
            <person name="Hamilton T.L."/>
            <person name="Desch L."/>
            <person name="Amada K."/>
            <person name="van Gelder W."/>
            <person name="Glover K."/>
            <person name="Roden E.E."/>
            <person name="Boyd E.S."/>
        </authorList>
    </citation>
    <scope>NUCLEOTIDE SEQUENCE [LARGE SCALE GENOMIC DNA]</scope>
    <source>
        <strain evidence="7 8">RG</strain>
    </source>
</reference>
<keyword evidence="2 4" id="KW-0560">Oxidoreductase</keyword>
<accession>A0A106BNB2</accession>
<dbReference type="Gene3D" id="3.40.50.720">
    <property type="entry name" value="NAD(P)-binding Rossmann-like Domain"/>
    <property type="match status" value="2"/>
</dbReference>
<comment type="caution">
    <text evidence="7">The sequence shown here is derived from an EMBL/GenBank/DDBJ whole genome shotgun (WGS) entry which is preliminary data.</text>
</comment>
<dbReference type="CDD" id="cd12162">
    <property type="entry name" value="2-Hacid_dh_4"/>
    <property type="match status" value="1"/>
</dbReference>
<dbReference type="EMBL" id="LDUG01000025">
    <property type="protein sequence ID" value="KVW95585.1"/>
    <property type="molecule type" value="Genomic_DNA"/>
</dbReference>
<dbReference type="AlphaFoldDB" id="A0A106BNB2"/>